<reference evidence="1 2" key="1">
    <citation type="journal article" date="2016" name="Nat. Commun.">
        <title>Thousands of microbial genomes shed light on interconnected biogeochemical processes in an aquifer system.</title>
        <authorList>
            <person name="Anantharaman K."/>
            <person name="Brown C.T."/>
            <person name="Hug L.A."/>
            <person name="Sharon I."/>
            <person name="Castelle C.J."/>
            <person name="Probst A.J."/>
            <person name="Thomas B.C."/>
            <person name="Singh A."/>
            <person name="Wilkins M.J."/>
            <person name="Karaoz U."/>
            <person name="Brodie E.L."/>
            <person name="Williams K.H."/>
            <person name="Hubbard S.S."/>
            <person name="Banfield J.F."/>
        </authorList>
    </citation>
    <scope>NUCLEOTIDE SEQUENCE [LARGE SCALE GENOMIC DNA]</scope>
</reference>
<name>A0A1G2BV19_9BACT</name>
<evidence type="ECO:0000313" key="1">
    <source>
        <dbReference type="EMBL" id="OGY92120.1"/>
    </source>
</evidence>
<sequence>MDATVTKIKDGTITLPRQVSKSWSNKDVLIFSDDSRVIIEPIESEWEQFEKNAENAKQDISLELIDEAVQWAKKKRS</sequence>
<organism evidence="1 2">
    <name type="scientific">Candidatus Komeilibacteria bacterium RIFCSPLOWO2_02_FULL_48_11</name>
    <dbReference type="NCBI Taxonomy" id="1798553"/>
    <lineage>
        <taxon>Bacteria</taxon>
        <taxon>Candidatus Komeiliibacteriota</taxon>
    </lineage>
</organism>
<dbReference type="STRING" id="1798553.A3H70_02295"/>
<dbReference type="Proteomes" id="UP000178109">
    <property type="component" value="Unassembled WGS sequence"/>
</dbReference>
<protein>
    <recommendedName>
        <fullName evidence="3">SpoVT-AbrB domain-containing protein</fullName>
    </recommendedName>
</protein>
<proteinExistence type="predicted"/>
<dbReference type="AlphaFoldDB" id="A0A1G2BV19"/>
<accession>A0A1G2BV19</accession>
<gene>
    <name evidence="1" type="ORF">A3H70_02295</name>
</gene>
<comment type="caution">
    <text evidence="1">The sequence shown here is derived from an EMBL/GenBank/DDBJ whole genome shotgun (WGS) entry which is preliminary data.</text>
</comment>
<dbReference type="EMBL" id="MHKO01000028">
    <property type="protein sequence ID" value="OGY92120.1"/>
    <property type="molecule type" value="Genomic_DNA"/>
</dbReference>
<evidence type="ECO:0008006" key="3">
    <source>
        <dbReference type="Google" id="ProtNLM"/>
    </source>
</evidence>
<evidence type="ECO:0000313" key="2">
    <source>
        <dbReference type="Proteomes" id="UP000178109"/>
    </source>
</evidence>